<feature type="transmembrane region" description="Helical" evidence="1">
    <location>
        <begin position="26"/>
        <end position="45"/>
    </location>
</feature>
<dbReference type="PANTHER" id="PTHR11360">
    <property type="entry name" value="MONOCARBOXYLATE TRANSPORTER"/>
    <property type="match status" value="1"/>
</dbReference>
<keyword evidence="1" id="KW-0472">Membrane</keyword>
<feature type="transmembrane region" description="Helical" evidence="1">
    <location>
        <begin position="82"/>
        <end position="104"/>
    </location>
</feature>
<dbReference type="InterPro" id="IPR011701">
    <property type="entry name" value="MFS"/>
</dbReference>
<organism evidence="2 3">
    <name type="scientific">Holothuria leucospilota</name>
    <name type="common">Black long sea cucumber</name>
    <name type="synonym">Mertensiothuria leucospilota</name>
    <dbReference type="NCBI Taxonomy" id="206669"/>
    <lineage>
        <taxon>Eukaryota</taxon>
        <taxon>Metazoa</taxon>
        <taxon>Echinodermata</taxon>
        <taxon>Eleutherozoa</taxon>
        <taxon>Echinozoa</taxon>
        <taxon>Holothuroidea</taxon>
        <taxon>Aspidochirotacea</taxon>
        <taxon>Aspidochirotida</taxon>
        <taxon>Holothuriidae</taxon>
        <taxon>Holothuria</taxon>
    </lineage>
</organism>
<dbReference type="EMBL" id="JAIZAY010000001">
    <property type="protein sequence ID" value="KAJ8048936.1"/>
    <property type="molecule type" value="Genomic_DNA"/>
</dbReference>
<comment type="caution">
    <text evidence="2">The sequence shown here is derived from an EMBL/GenBank/DDBJ whole genome shotgun (WGS) entry which is preliminary data.</text>
</comment>
<evidence type="ECO:0000313" key="2">
    <source>
        <dbReference type="EMBL" id="KAJ8048936.1"/>
    </source>
</evidence>
<dbReference type="InterPro" id="IPR036259">
    <property type="entry name" value="MFS_trans_sf"/>
</dbReference>
<evidence type="ECO:0000256" key="1">
    <source>
        <dbReference type="SAM" id="Phobius"/>
    </source>
</evidence>
<evidence type="ECO:0000313" key="3">
    <source>
        <dbReference type="Proteomes" id="UP001152320"/>
    </source>
</evidence>
<dbReference type="SUPFAM" id="SSF103473">
    <property type="entry name" value="MFS general substrate transporter"/>
    <property type="match status" value="1"/>
</dbReference>
<reference evidence="2" key="1">
    <citation type="submission" date="2021-10" db="EMBL/GenBank/DDBJ databases">
        <title>Tropical sea cucumber genome reveals ecological adaptation and Cuvierian tubules defense mechanism.</title>
        <authorList>
            <person name="Chen T."/>
        </authorList>
    </citation>
    <scope>NUCLEOTIDE SEQUENCE</scope>
    <source>
        <strain evidence="2">Nanhai2018</strain>
        <tissue evidence="2">Muscle</tissue>
    </source>
</reference>
<gene>
    <name evidence="2" type="ORF">HOLleu_01451</name>
</gene>
<dbReference type="Gene3D" id="1.20.1250.20">
    <property type="entry name" value="MFS general substrate transporter like domains"/>
    <property type="match status" value="1"/>
</dbReference>
<accession>A0A9Q1CPZ4</accession>
<dbReference type="GO" id="GO:0022857">
    <property type="term" value="F:transmembrane transporter activity"/>
    <property type="evidence" value="ECO:0007669"/>
    <property type="project" value="InterPro"/>
</dbReference>
<feature type="transmembrane region" description="Helical" evidence="1">
    <location>
        <begin position="51"/>
        <end position="75"/>
    </location>
</feature>
<dbReference type="AlphaFoldDB" id="A0A9Q1CPZ4"/>
<protein>
    <submittedName>
        <fullName evidence="2">Uncharacterized protein</fullName>
    </submittedName>
</protein>
<dbReference type="Proteomes" id="UP001152320">
    <property type="component" value="Chromosome 1"/>
</dbReference>
<keyword evidence="1" id="KW-0812">Transmembrane</keyword>
<dbReference type="InterPro" id="IPR050327">
    <property type="entry name" value="Proton-linked_MCT"/>
</dbReference>
<sequence>MSGFVFRVFLSAPLAGVFDKRVHPRIVALIGGFLAGLGFMGRAFIPSSEPWLLVLCISLSGVGFGLVNVITVISLKETFEPTYYTIAFCVCQLPSYIGIAVMPPLLEYLQREYGEHIGMCVFGVLSWSLMLSGLFTPSGKTDSKDETELADLELLEMQKRSQDDNYEEPLNNTTGIEGCNEQSNVFQHAASTTKQDTEGRINRMKIRKMEKRGKSDKIPVAWRWMKAWIFIAKNHPEFLFLTFLTMLLDFV</sequence>
<proteinExistence type="predicted"/>
<keyword evidence="1" id="KW-1133">Transmembrane helix</keyword>
<dbReference type="OrthoDB" id="2213137at2759"/>
<name>A0A9Q1CPZ4_HOLLE</name>
<dbReference type="Pfam" id="PF07690">
    <property type="entry name" value="MFS_1"/>
    <property type="match status" value="1"/>
</dbReference>
<feature type="transmembrane region" description="Helical" evidence="1">
    <location>
        <begin position="116"/>
        <end position="135"/>
    </location>
</feature>
<keyword evidence="3" id="KW-1185">Reference proteome</keyword>